<sequence>MNGGDPTGSLTCVKTGDMLQKDTVWATIREEVQRDYQSEPLLSGFMFSTVLAHDTIEESLAFILAKKLENAVLPAPKLAQLFQETLKRDEVSEDFVADLVATYDRDPACRRYSSCFLYYKGFHAIQTHRVAHALYNQGRTSLALFLQSRSSEAFHVDIHPAATIGRGMMLDHATGVVIGETAVVGENCSMLHSVTLGGSGKVSGDRHPKIGKGVLIGAGAVVLGNVRVGDNSKIGSGAVVLKDVPVKHVAVGMPARMFPLRRIKKRIQSKL</sequence>
<dbReference type="Gene3D" id="1.10.3130.10">
    <property type="entry name" value="serine acetyltransferase, domain 1"/>
    <property type="match status" value="1"/>
</dbReference>
<dbReference type="InterPro" id="IPR011004">
    <property type="entry name" value="Trimer_LpxA-like_sf"/>
</dbReference>
<accession>A0A7S2X2D3</accession>
<evidence type="ECO:0000256" key="2">
    <source>
        <dbReference type="ARBA" id="ARBA00007274"/>
    </source>
</evidence>
<evidence type="ECO:0000259" key="7">
    <source>
        <dbReference type="SMART" id="SM00971"/>
    </source>
</evidence>
<keyword evidence="5" id="KW-0808">Transferase</keyword>
<dbReference type="AlphaFoldDB" id="A0A7S2X2D3"/>
<dbReference type="CDD" id="cd03354">
    <property type="entry name" value="LbH_SAT"/>
    <property type="match status" value="1"/>
</dbReference>
<dbReference type="GO" id="GO:0005737">
    <property type="term" value="C:cytoplasm"/>
    <property type="evidence" value="ECO:0007669"/>
    <property type="project" value="InterPro"/>
</dbReference>
<dbReference type="PANTHER" id="PTHR42811">
    <property type="entry name" value="SERINE ACETYLTRANSFERASE"/>
    <property type="match status" value="1"/>
</dbReference>
<dbReference type="InterPro" id="IPR005881">
    <property type="entry name" value="Ser_O-AcTrfase"/>
</dbReference>
<proteinExistence type="inferred from homology"/>
<evidence type="ECO:0000256" key="5">
    <source>
        <dbReference type="ARBA" id="ARBA00022679"/>
    </source>
</evidence>
<keyword evidence="6" id="KW-0012">Acyltransferase</keyword>
<dbReference type="InterPro" id="IPR045304">
    <property type="entry name" value="LbH_SAT"/>
</dbReference>
<reference evidence="8" key="1">
    <citation type="submission" date="2021-01" db="EMBL/GenBank/DDBJ databases">
        <authorList>
            <person name="Corre E."/>
            <person name="Pelletier E."/>
            <person name="Niang G."/>
            <person name="Scheremetjew M."/>
            <person name="Finn R."/>
            <person name="Kale V."/>
            <person name="Holt S."/>
            <person name="Cochrane G."/>
            <person name="Meng A."/>
            <person name="Brown T."/>
            <person name="Cohen L."/>
        </authorList>
    </citation>
    <scope>NUCLEOTIDE SEQUENCE</scope>
    <source>
        <strain evidence="8">RCC2335</strain>
    </source>
</reference>
<dbReference type="GO" id="GO:0006535">
    <property type="term" value="P:cysteine biosynthetic process from serine"/>
    <property type="evidence" value="ECO:0007669"/>
    <property type="project" value="InterPro"/>
</dbReference>
<dbReference type="Gene3D" id="2.160.10.10">
    <property type="entry name" value="Hexapeptide repeat proteins"/>
    <property type="match status" value="1"/>
</dbReference>
<comment type="pathway">
    <text evidence="1">Amino-acid biosynthesis; L-cysteine biosynthesis; L-cysteine from L-serine: step 1/2.</text>
</comment>
<evidence type="ECO:0000256" key="6">
    <source>
        <dbReference type="ARBA" id="ARBA00023315"/>
    </source>
</evidence>
<dbReference type="InterPro" id="IPR042122">
    <property type="entry name" value="Ser_AcTrfase_N_sf"/>
</dbReference>
<dbReference type="PROSITE" id="PS00101">
    <property type="entry name" value="HEXAPEP_TRANSFERASES"/>
    <property type="match status" value="1"/>
</dbReference>
<dbReference type="InterPro" id="IPR018357">
    <property type="entry name" value="Hexapep_transf_CS"/>
</dbReference>
<evidence type="ECO:0000256" key="1">
    <source>
        <dbReference type="ARBA" id="ARBA00004876"/>
    </source>
</evidence>
<evidence type="ECO:0000256" key="3">
    <source>
        <dbReference type="ARBA" id="ARBA00013266"/>
    </source>
</evidence>
<dbReference type="FunFam" id="2.160.10.10:FF:000002">
    <property type="entry name" value="Serine acetyltransferase"/>
    <property type="match status" value="1"/>
</dbReference>
<dbReference type="SUPFAM" id="SSF51161">
    <property type="entry name" value="Trimeric LpxA-like enzymes"/>
    <property type="match status" value="1"/>
</dbReference>
<dbReference type="NCBIfam" id="TIGR01172">
    <property type="entry name" value="cysE"/>
    <property type="match status" value="1"/>
</dbReference>
<feature type="domain" description="Serine acetyltransferase N-terminal" evidence="7">
    <location>
        <begin position="24"/>
        <end position="127"/>
    </location>
</feature>
<evidence type="ECO:0000313" key="8">
    <source>
        <dbReference type="EMBL" id="CAD9721371.1"/>
    </source>
</evidence>
<dbReference type="EMBL" id="HBHM01000844">
    <property type="protein sequence ID" value="CAD9721371.1"/>
    <property type="molecule type" value="Transcribed_RNA"/>
</dbReference>
<dbReference type="Pfam" id="PF00132">
    <property type="entry name" value="Hexapep"/>
    <property type="match status" value="1"/>
</dbReference>
<name>A0A7S2X2D3_9CHLO</name>
<keyword evidence="4" id="KW-0028">Amino-acid biosynthesis</keyword>
<dbReference type="SMART" id="SM00971">
    <property type="entry name" value="SATase_N"/>
    <property type="match status" value="1"/>
</dbReference>
<protein>
    <recommendedName>
        <fullName evidence="3">serine O-acetyltransferase</fullName>
        <ecNumber evidence="3">2.3.1.30</ecNumber>
    </recommendedName>
</protein>
<dbReference type="GO" id="GO:0009001">
    <property type="term" value="F:serine O-acetyltransferase activity"/>
    <property type="evidence" value="ECO:0007669"/>
    <property type="project" value="UniProtKB-EC"/>
</dbReference>
<comment type="similarity">
    <text evidence="2">Belongs to the transferase hexapeptide repeat family.</text>
</comment>
<dbReference type="NCBIfam" id="NF041874">
    <property type="entry name" value="EPS_EpsC"/>
    <property type="match status" value="1"/>
</dbReference>
<dbReference type="InterPro" id="IPR010493">
    <property type="entry name" value="Ser_AcTrfase_N"/>
</dbReference>
<organism evidence="8">
    <name type="scientific">Chloropicon roscoffensis</name>
    <dbReference type="NCBI Taxonomy" id="1461544"/>
    <lineage>
        <taxon>Eukaryota</taxon>
        <taxon>Viridiplantae</taxon>
        <taxon>Chlorophyta</taxon>
        <taxon>Chloropicophyceae</taxon>
        <taxon>Chloropicales</taxon>
        <taxon>Chloropicaceae</taxon>
        <taxon>Chloropicon</taxon>
    </lineage>
</organism>
<dbReference type="EC" id="2.3.1.30" evidence="3"/>
<dbReference type="InterPro" id="IPR053376">
    <property type="entry name" value="Serine_acetyltransferase"/>
</dbReference>
<gene>
    <name evidence="8" type="ORF">CROS1312_LOCUS638</name>
</gene>
<dbReference type="UniPathway" id="UPA00136">
    <property type="reaction ID" value="UER00199"/>
</dbReference>
<dbReference type="InterPro" id="IPR001451">
    <property type="entry name" value="Hexapep"/>
</dbReference>
<evidence type="ECO:0000256" key="4">
    <source>
        <dbReference type="ARBA" id="ARBA00022605"/>
    </source>
</evidence>
<dbReference type="Pfam" id="PF06426">
    <property type="entry name" value="SATase_N"/>
    <property type="match status" value="1"/>
</dbReference>